<name>A0A179GLT1_PURLI</name>
<dbReference type="AlphaFoldDB" id="A0A179GLT1"/>
<reference evidence="1 2" key="1">
    <citation type="submission" date="2016-01" db="EMBL/GenBank/DDBJ databases">
        <title>Biosynthesis of antibiotic leucinostatins and their inhibition on Phytophthora in bio-control Purpureocillium lilacinum.</title>
        <authorList>
            <person name="Wang G."/>
            <person name="Liu Z."/>
            <person name="Lin R."/>
            <person name="Li E."/>
            <person name="Mao Z."/>
            <person name="Ling J."/>
            <person name="Yin W."/>
            <person name="Xie B."/>
        </authorList>
    </citation>
    <scope>NUCLEOTIDE SEQUENCE [LARGE SCALE GENOMIC DNA]</scope>
    <source>
        <strain evidence="1">PLBJ-1</strain>
    </source>
</reference>
<proteinExistence type="predicted"/>
<evidence type="ECO:0000313" key="2">
    <source>
        <dbReference type="Proteomes" id="UP000078240"/>
    </source>
</evidence>
<organism evidence="1 2">
    <name type="scientific">Purpureocillium lilacinum</name>
    <name type="common">Paecilomyces lilacinus</name>
    <dbReference type="NCBI Taxonomy" id="33203"/>
    <lineage>
        <taxon>Eukaryota</taxon>
        <taxon>Fungi</taxon>
        <taxon>Dikarya</taxon>
        <taxon>Ascomycota</taxon>
        <taxon>Pezizomycotina</taxon>
        <taxon>Sordariomycetes</taxon>
        <taxon>Hypocreomycetidae</taxon>
        <taxon>Hypocreales</taxon>
        <taxon>Ophiocordycipitaceae</taxon>
        <taxon>Purpureocillium</taxon>
    </lineage>
</organism>
<comment type="caution">
    <text evidence="1">The sequence shown here is derived from an EMBL/GenBank/DDBJ whole genome shotgun (WGS) entry which is preliminary data.</text>
</comment>
<gene>
    <name evidence="1" type="ORF">VFPBJ_06965</name>
</gene>
<evidence type="ECO:0000313" key="1">
    <source>
        <dbReference type="EMBL" id="OAQ78844.1"/>
    </source>
</evidence>
<dbReference type="Proteomes" id="UP000078240">
    <property type="component" value="Unassembled WGS sequence"/>
</dbReference>
<protein>
    <submittedName>
        <fullName evidence="1">Uncharacterized protein</fullName>
    </submittedName>
</protein>
<accession>A0A179GLT1</accession>
<dbReference type="EMBL" id="LSBH01000005">
    <property type="protein sequence ID" value="OAQ78844.1"/>
    <property type="molecule type" value="Genomic_DNA"/>
</dbReference>
<sequence length="99" mass="11435">MRFRLSLWSPTHMGRNKAIGYEAAMWFVGSSGELGRRIPRQVRQDHQRIVFMPSQHEHQGTVRCTTRVGSRGIRDSTAPGQCPRLWVLARATVLAYDWR</sequence>